<keyword evidence="7" id="KW-1185">Reference proteome</keyword>
<evidence type="ECO:0000259" key="5">
    <source>
        <dbReference type="PROSITE" id="PS51186"/>
    </source>
</evidence>
<organism evidence="6 7">
    <name type="scientific">Candidatus Magnetobacterium casense</name>
    <dbReference type="NCBI Taxonomy" id="1455061"/>
    <lineage>
        <taxon>Bacteria</taxon>
        <taxon>Pseudomonadati</taxon>
        <taxon>Nitrospirota</taxon>
        <taxon>Thermodesulfovibrionia</taxon>
        <taxon>Thermodesulfovibrionales</taxon>
        <taxon>Candidatus Magnetobacteriaceae</taxon>
        <taxon>Candidatus Magnetobacterium</taxon>
    </lineage>
</organism>
<dbReference type="RefSeq" id="WP_218250636.1">
    <property type="nucleotide sequence ID" value="NZ_JABXWD010000003.1"/>
</dbReference>
<dbReference type="InterPro" id="IPR050680">
    <property type="entry name" value="YpeA/RimI_acetyltransf"/>
</dbReference>
<dbReference type="InterPro" id="IPR006464">
    <property type="entry name" value="AcTrfase_RimI/Ard1"/>
</dbReference>
<dbReference type="EMBL" id="JABXWD010000003">
    <property type="protein sequence ID" value="MBV6340017.1"/>
    <property type="molecule type" value="Genomic_DNA"/>
</dbReference>
<dbReference type="PROSITE" id="PS51186">
    <property type="entry name" value="GNAT"/>
    <property type="match status" value="1"/>
</dbReference>
<evidence type="ECO:0000256" key="4">
    <source>
        <dbReference type="ARBA" id="ARBA00023315"/>
    </source>
</evidence>
<gene>
    <name evidence="6" type="primary">rimI</name>
    <name evidence="6" type="ORF">HWQ67_00305</name>
</gene>
<dbReference type="Proteomes" id="UP001196980">
    <property type="component" value="Unassembled WGS sequence"/>
</dbReference>
<evidence type="ECO:0000256" key="1">
    <source>
        <dbReference type="ARBA" id="ARBA00005395"/>
    </source>
</evidence>
<comment type="similarity">
    <text evidence="1">Belongs to the acetyltransferase family. RimI subfamily.</text>
</comment>
<dbReference type="GO" id="GO:0005840">
    <property type="term" value="C:ribosome"/>
    <property type="evidence" value="ECO:0007669"/>
    <property type="project" value="UniProtKB-KW"/>
</dbReference>
<name>A0ABS6RTR8_9BACT</name>
<dbReference type="Pfam" id="PF00583">
    <property type="entry name" value="Acetyltransf_1"/>
    <property type="match status" value="1"/>
</dbReference>
<sequence length="158" mass="18034">MDVTIRRMTTDDLAAVLRIEERGFSSPWSRRSFVYELDSGIAICLVASRADKVIGYVCTQALFGEAYILKLAVHDKFRRQNVGALLIGNTLEVLHGLSCERVLLEVRRSNEPALRLYECFGFKRLSVRNGYYADPTEDAITMVLRTNPSENIRRCNER</sequence>
<dbReference type="PANTHER" id="PTHR43420:SF44">
    <property type="entry name" value="ACETYLTRANSFERASE YPEA"/>
    <property type="match status" value="1"/>
</dbReference>
<dbReference type="CDD" id="cd04301">
    <property type="entry name" value="NAT_SF"/>
    <property type="match status" value="1"/>
</dbReference>
<dbReference type="PANTHER" id="PTHR43420">
    <property type="entry name" value="ACETYLTRANSFERASE"/>
    <property type="match status" value="1"/>
</dbReference>
<keyword evidence="3" id="KW-0808">Transferase</keyword>
<reference evidence="6 7" key="1">
    <citation type="journal article" date="2020" name="J Geophys Res Biogeosci">
        <title>Magnetotaxis as an Adaptation to Enable Bacterial Shuttling of Microbial Sulfur and Sulfur Cycling Across Aquatic Oxic#Anoxic Interfaces.</title>
        <authorList>
            <person name="Li J."/>
            <person name="Liu P."/>
            <person name="Wang J."/>
            <person name="Roberts A.P."/>
            <person name="Pan Y."/>
        </authorList>
    </citation>
    <scope>NUCLEOTIDE SEQUENCE [LARGE SCALE GENOMIC DNA]</scope>
    <source>
        <strain evidence="6 7">MYR-1_YQ</strain>
    </source>
</reference>
<comment type="caution">
    <text evidence="6">The sequence shown here is derived from an EMBL/GenBank/DDBJ whole genome shotgun (WGS) entry which is preliminary data.</text>
</comment>
<evidence type="ECO:0000313" key="7">
    <source>
        <dbReference type="Proteomes" id="UP001196980"/>
    </source>
</evidence>
<protein>
    <submittedName>
        <fullName evidence="6">Ribosomal protein S18-alanine N-acetyltransferase</fullName>
    </submittedName>
</protein>
<keyword evidence="6" id="KW-0689">Ribosomal protein</keyword>
<feature type="domain" description="N-acetyltransferase" evidence="5">
    <location>
        <begin position="3"/>
        <end position="147"/>
    </location>
</feature>
<dbReference type="InterPro" id="IPR000182">
    <property type="entry name" value="GNAT_dom"/>
</dbReference>
<keyword evidence="2" id="KW-0963">Cytoplasm</keyword>
<keyword evidence="6" id="KW-0687">Ribonucleoprotein</keyword>
<accession>A0ABS6RTR8</accession>
<keyword evidence="4" id="KW-0012">Acyltransferase</keyword>
<evidence type="ECO:0000256" key="2">
    <source>
        <dbReference type="ARBA" id="ARBA00022490"/>
    </source>
</evidence>
<evidence type="ECO:0000313" key="6">
    <source>
        <dbReference type="EMBL" id="MBV6340017.1"/>
    </source>
</evidence>
<proteinExistence type="inferred from homology"/>
<evidence type="ECO:0000256" key="3">
    <source>
        <dbReference type="ARBA" id="ARBA00022679"/>
    </source>
</evidence>
<dbReference type="NCBIfam" id="TIGR01575">
    <property type="entry name" value="rimI"/>
    <property type="match status" value="1"/>
</dbReference>